<sequence>REDQRLRDIDRVRDDDPTHDDDPPALIEDADDKMIETCGIVVGMTADCPT</sequence>
<evidence type="ECO:0000313" key="3">
    <source>
        <dbReference type="Proteomes" id="UP000265520"/>
    </source>
</evidence>
<proteinExistence type="predicted"/>
<name>A0A392S4E5_9FABA</name>
<evidence type="ECO:0000313" key="2">
    <source>
        <dbReference type="EMBL" id="MCI42890.1"/>
    </source>
</evidence>
<protein>
    <submittedName>
        <fullName evidence="2">Uncharacterized protein</fullName>
    </submittedName>
</protein>
<feature type="region of interest" description="Disordered" evidence="1">
    <location>
        <begin position="1"/>
        <end position="27"/>
    </location>
</feature>
<organism evidence="2 3">
    <name type="scientific">Trifolium medium</name>
    <dbReference type="NCBI Taxonomy" id="97028"/>
    <lineage>
        <taxon>Eukaryota</taxon>
        <taxon>Viridiplantae</taxon>
        <taxon>Streptophyta</taxon>
        <taxon>Embryophyta</taxon>
        <taxon>Tracheophyta</taxon>
        <taxon>Spermatophyta</taxon>
        <taxon>Magnoliopsida</taxon>
        <taxon>eudicotyledons</taxon>
        <taxon>Gunneridae</taxon>
        <taxon>Pentapetalae</taxon>
        <taxon>rosids</taxon>
        <taxon>fabids</taxon>
        <taxon>Fabales</taxon>
        <taxon>Fabaceae</taxon>
        <taxon>Papilionoideae</taxon>
        <taxon>50 kb inversion clade</taxon>
        <taxon>NPAAA clade</taxon>
        <taxon>Hologalegina</taxon>
        <taxon>IRL clade</taxon>
        <taxon>Trifolieae</taxon>
        <taxon>Trifolium</taxon>
    </lineage>
</organism>
<comment type="caution">
    <text evidence="2">The sequence shown here is derived from an EMBL/GenBank/DDBJ whole genome shotgun (WGS) entry which is preliminary data.</text>
</comment>
<feature type="compositionally biased region" description="Basic and acidic residues" evidence="1">
    <location>
        <begin position="1"/>
        <end position="22"/>
    </location>
</feature>
<accession>A0A392S4E5</accession>
<keyword evidence="3" id="KW-1185">Reference proteome</keyword>
<dbReference type="EMBL" id="LXQA010310336">
    <property type="protein sequence ID" value="MCI42890.1"/>
    <property type="molecule type" value="Genomic_DNA"/>
</dbReference>
<reference evidence="2 3" key="1">
    <citation type="journal article" date="2018" name="Front. Plant Sci.">
        <title>Red Clover (Trifolium pratense) and Zigzag Clover (T. medium) - A Picture of Genomic Similarities and Differences.</title>
        <authorList>
            <person name="Dluhosova J."/>
            <person name="Istvanek J."/>
            <person name="Nedelnik J."/>
            <person name="Repkova J."/>
        </authorList>
    </citation>
    <scope>NUCLEOTIDE SEQUENCE [LARGE SCALE GENOMIC DNA]</scope>
    <source>
        <strain evidence="3">cv. 10/8</strain>
        <tissue evidence="2">Leaf</tissue>
    </source>
</reference>
<dbReference type="Proteomes" id="UP000265520">
    <property type="component" value="Unassembled WGS sequence"/>
</dbReference>
<feature type="non-terminal residue" evidence="2">
    <location>
        <position position="1"/>
    </location>
</feature>
<evidence type="ECO:0000256" key="1">
    <source>
        <dbReference type="SAM" id="MobiDB-lite"/>
    </source>
</evidence>
<dbReference type="AlphaFoldDB" id="A0A392S4E5"/>